<proteinExistence type="predicted"/>
<dbReference type="AlphaFoldDB" id="A0A2Z4PW21"/>
<name>A0A2Z4PW21_9GAMM</name>
<dbReference type="EMBL" id="CP016181">
    <property type="protein sequence ID" value="AWY01204.1"/>
    <property type="molecule type" value="Genomic_DNA"/>
</dbReference>
<evidence type="ECO:0000313" key="2">
    <source>
        <dbReference type="EMBL" id="AWY01204.1"/>
    </source>
</evidence>
<keyword evidence="1" id="KW-0812">Transmembrane</keyword>
<sequence>MAVADGWVNRAEHLSIDLGSTVFFYVAFAEVIHTNFLPYLLKKNKLFSGGIRVKAEYLVSQFINI</sequence>
<reference evidence="2 3" key="1">
    <citation type="submission" date="2016-06" db="EMBL/GenBank/DDBJ databases">
        <title>The sequenced genome of the ice-adhering bacterium Marinomonas primoryensis, from Antarctica.</title>
        <authorList>
            <person name="Graham L."/>
            <person name="Vance T.D.R."/>
            <person name="Davies P.L."/>
        </authorList>
    </citation>
    <scope>NUCLEOTIDE SEQUENCE [LARGE SCALE GENOMIC DNA]</scope>
    <source>
        <strain evidence="2 3">AceL</strain>
    </source>
</reference>
<keyword evidence="1" id="KW-0472">Membrane</keyword>
<feature type="transmembrane region" description="Helical" evidence="1">
    <location>
        <begin position="22"/>
        <end position="41"/>
    </location>
</feature>
<protein>
    <submittedName>
        <fullName evidence="2">Uncharacterized protein</fullName>
    </submittedName>
</protein>
<dbReference type="Proteomes" id="UP000249898">
    <property type="component" value="Chromosome"/>
</dbReference>
<evidence type="ECO:0000313" key="3">
    <source>
        <dbReference type="Proteomes" id="UP000249898"/>
    </source>
</evidence>
<keyword evidence="1" id="KW-1133">Transmembrane helix</keyword>
<accession>A0A2Z4PW21</accession>
<organism evidence="2 3">
    <name type="scientific">Marinomonas primoryensis</name>
    <dbReference type="NCBI Taxonomy" id="178399"/>
    <lineage>
        <taxon>Bacteria</taxon>
        <taxon>Pseudomonadati</taxon>
        <taxon>Pseudomonadota</taxon>
        <taxon>Gammaproteobacteria</taxon>
        <taxon>Oceanospirillales</taxon>
        <taxon>Oceanospirillaceae</taxon>
        <taxon>Marinomonas</taxon>
    </lineage>
</organism>
<evidence type="ECO:0000256" key="1">
    <source>
        <dbReference type="SAM" id="Phobius"/>
    </source>
</evidence>
<gene>
    <name evidence="2" type="ORF">A8139_15470</name>
</gene>